<organism evidence="2 3">
    <name type="scientific">Adonisia turfae CCMR0081</name>
    <dbReference type="NCBI Taxonomy" id="2292702"/>
    <lineage>
        <taxon>Bacteria</taxon>
        <taxon>Bacillati</taxon>
        <taxon>Cyanobacteriota</taxon>
        <taxon>Adonisia</taxon>
        <taxon>Adonisia turfae</taxon>
    </lineage>
</organism>
<gene>
    <name evidence="2" type="ORF">DXZ20_28340</name>
</gene>
<keyword evidence="1" id="KW-0732">Signal</keyword>
<protein>
    <recommendedName>
        <fullName evidence="4">DUF928 domain-containing protein</fullName>
    </recommendedName>
</protein>
<evidence type="ECO:0000256" key="1">
    <source>
        <dbReference type="SAM" id="SignalP"/>
    </source>
</evidence>
<proteinExistence type="predicted"/>
<keyword evidence="3" id="KW-1185">Reference proteome</keyword>
<feature type="signal peptide" evidence="1">
    <location>
        <begin position="1"/>
        <end position="19"/>
    </location>
</feature>
<feature type="chain" id="PRO_5027031406" description="DUF928 domain-containing protein" evidence="1">
    <location>
        <begin position="20"/>
        <end position="231"/>
    </location>
</feature>
<accession>A0A6M0RT94</accession>
<dbReference type="Proteomes" id="UP000481033">
    <property type="component" value="Unassembled WGS sequence"/>
</dbReference>
<dbReference type="RefSeq" id="WP_163702442.1">
    <property type="nucleotide sequence ID" value="NZ_QXHD01000004.1"/>
</dbReference>
<evidence type="ECO:0008006" key="4">
    <source>
        <dbReference type="Google" id="ProtNLM"/>
    </source>
</evidence>
<comment type="caution">
    <text evidence="2">The sequence shown here is derived from an EMBL/GenBank/DDBJ whole genome shotgun (WGS) entry which is preliminary data.</text>
</comment>
<evidence type="ECO:0000313" key="2">
    <source>
        <dbReference type="EMBL" id="NEZ59485.1"/>
    </source>
</evidence>
<name>A0A6M0RT94_9CYAN</name>
<dbReference type="EMBL" id="QXHD01000004">
    <property type="protein sequence ID" value="NEZ59485.1"/>
    <property type="molecule type" value="Genomic_DNA"/>
</dbReference>
<sequence>MIRASVYTKLLCSSLGVLLASIVPTTVPTAEAQAASQLNSIVRRLLDNDDEDPPLISRGDLCIIAPATAGEGTPAIWHEQPVIVFKPGSIKKLALRDEATNEVFWEYIPASTTSHVMYGGEPLQSDTIYRLEVYLDAGAENPAKFPDFRLLPEDFRQQISNELALNTIPKDPDLLTEDWSPTEDWVAIQHADYFVDQGLRLDAIQALFNVNTPSAELAAMQQQIIEAVCSR</sequence>
<dbReference type="AlphaFoldDB" id="A0A6M0RT94"/>
<reference evidence="2 3" key="1">
    <citation type="journal article" date="2020" name="Microb. Ecol.">
        <title>Ecogenomics of the Marine Benthic Filamentous Cyanobacterium Adonisia.</title>
        <authorList>
            <person name="Walter J.M."/>
            <person name="Coutinho F.H."/>
            <person name="Leomil L."/>
            <person name="Hargreaves P.I."/>
            <person name="Campeao M.E."/>
            <person name="Vieira V.V."/>
            <person name="Silva B.S."/>
            <person name="Fistarol G.O."/>
            <person name="Salomon P.S."/>
            <person name="Sawabe T."/>
            <person name="Mino S."/>
            <person name="Hosokawa M."/>
            <person name="Miyashita H."/>
            <person name="Maruyama F."/>
            <person name="van Verk M.C."/>
            <person name="Dutilh B.E."/>
            <person name="Thompson C.C."/>
            <person name="Thompson F.L."/>
        </authorList>
    </citation>
    <scope>NUCLEOTIDE SEQUENCE [LARGE SCALE GENOMIC DNA]</scope>
    <source>
        <strain evidence="2 3">CCMR0081</strain>
    </source>
</reference>
<evidence type="ECO:0000313" key="3">
    <source>
        <dbReference type="Proteomes" id="UP000481033"/>
    </source>
</evidence>